<dbReference type="EMBL" id="BJZR01000067">
    <property type="protein sequence ID" value="GEO92868.1"/>
    <property type="molecule type" value="Genomic_DNA"/>
</dbReference>
<reference evidence="5 7" key="1">
    <citation type="submission" date="2015-11" db="EMBL/GenBank/DDBJ databases">
        <title>Complete Genome Sequence of Kocuria flava strain HO-9041.</title>
        <authorList>
            <person name="Zhou M."/>
            <person name="Dai J."/>
        </authorList>
    </citation>
    <scope>NUCLEOTIDE SEQUENCE [LARGE SCALE GENOMIC DNA]</scope>
    <source>
        <strain evidence="5 7">HO-9041</strain>
    </source>
</reference>
<dbReference type="Proteomes" id="UP000057181">
    <property type="component" value="Chromosome"/>
</dbReference>
<reference evidence="6 8" key="2">
    <citation type="submission" date="2019-07" db="EMBL/GenBank/DDBJ databases">
        <title>Whole genome shotgun sequence of Kocuria flava NBRC 107626.</title>
        <authorList>
            <person name="Hosoyama A."/>
            <person name="Uohara A."/>
            <person name="Ohji S."/>
            <person name="Ichikawa N."/>
        </authorList>
    </citation>
    <scope>NUCLEOTIDE SEQUENCE [LARGE SCALE GENOMIC DNA]</scope>
    <source>
        <strain evidence="6 8">NBRC 107626</strain>
    </source>
</reference>
<keyword evidence="3" id="KW-0159">Chromosome partition</keyword>
<dbReference type="PANTHER" id="PTHR34298">
    <property type="entry name" value="SEGREGATION AND CONDENSATION PROTEIN B"/>
    <property type="match status" value="1"/>
</dbReference>
<evidence type="ECO:0000313" key="7">
    <source>
        <dbReference type="Proteomes" id="UP000057181"/>
    </source>
</evidence>
<evidence type="ECO:0000313" key="5">
    <source>
        <dbReference type="EMBL" id="ALU39831.1"/>
    </source>
</evidence>
<dbReference type="GO" id="GO:0051301">
    <property type="term" value="P:cell division"/>
    <property type="evidence" value="ECO:0007669"/>
    <property type="project" value="UniProtKB-KW"/>
</dbReference>
<dbReference type="STRING" id="446860.AS188_08810"/>
<dbReference type="PANTHER" id="PTHR34298:SF2">
    <property type="entry name" value="SEGREGATION AND CONDENSATION PROTEIN B"/>
    <property type="match status" value="1"/>
</dbReference>
<dbReference type="PIRSF" id="PIRSF019345">
    <property type="entry name" value="ScpB"/>
    <property type="match status" value="1"/>
</dbReference>
<keyword evidence="8" id="KW-1185">Reference proteome</keyword>
<evidence type="ECO:0000313" key="8">
    <source>
        <dbReference type="Proteomes" id="UP000321155"/>
    </source>
</evidence>
<sequence length="209" mass="22126">MSAPAPPPGERAGPDLEALPGGLRAAVEAILMVADEPVSEYAIAAALVVPVAAVQRVLDRLRAEYDGRSADPGYDGQLEPRGFELRSTGAGWRIYSRSEFAPVVSAFVAEGQTARLSQAALETLAVVAYRQPVSRGRISAIRGVNVDGVVRTLLQRGLVREVERDAASGAVLYGTTALLLEKLGIGSLDELPNLAPHLPGIDQIDDYED</sequence>
<dbReference type="EMBL" id="CP013254">
    <property type="protein sequence ID" value="ALU39831.1"/>
    <property type="molecule type" value="Genomic_DNA"/>
</dbReference>
<keyword evidence="4" id="KW-0131">Cell cycle</keyword>
<dbReference type="RefSeq" id="WP_058858539.1">
    <property type="nucleotide sequence ID" value="NZ_BJZR01000067.1"/>
</dbReference>
<organism evidence="5 7">
    <name type="scientific">Kocuria flava</name>
    <dbReference type="NCBI Taxonomy" id="446860"/>
    <lineage>
        <taxon>Bacteria</taxon>
        <taxon>Bacillati</taxon>
        <taxon>Actinomycetota</taxon>
        <taxon>Actinomycetes</taxon>
        <taxon>Micrococcales</taxon>
        <taxon>Micrococcaceae</taxon>
        <taxon>Kocuria</taxon>
    </lineage>
</organism>
<gene>
    <name evidence="5" type="ORF">AS188_08810</name>
    <name evidence="6" type="ORF">KFL01_21740</name>
</gene>
<dbReference type="Gene3D" id="1.10.10.10">
    <property type="entry name" value="Winged helix-like DNA-binding domain superfamily/Winged helix DNA-binding domain"/>
    <property type="match status" value="2"/>
</dbReference>
<dbReference type="InterPro" id="IPR036388">
    <property type="entry name" value="WH-like_DNA-bd_sf"/>
</dbReference>
<dbReference type="Proteomes" id="UP000321155">
    <property type="component" value="Unassembled WGS sequence"/>
</dbReference>
<evidence type="ECO:0000256" key="2">
    <source>
        <dbReference type="ARBA" id="ARBA00022618"/>
    </source>
</evidence>
<dbReference type="InterPro" id="IPR005234">
    <property type="entry name" value="ScpB_csome_segregation"/>
</dbReference>
<dbReference type="InterPro" id="IPR036390">
    <property type="entry name" value="WH_DNA-bd_sf"/>
</dbReference>
<accession>A0A0U3HY49</accession>
<keyword evidence="2" id="KW-0132">Cell division</keyword>
<name>A0A0U3HY49_9MICC</name>
<proteinExistence type="predicted"/>
<keyword evidence="1" id="KW-0963">Cytoplasm</keyword>
<protein>
    <submittedName>
        <fullName evidence="5">Segregation and condensation protein B</fullName>
    </submittedName>
</protein>
<evidence type="ECO:0000256" key="4">
    <source>
        <dbReference type="ARBA" id="ARBA00023306"/>
    </source>
</evidence>
<evidence type="ECO:0000256" key="3">
    <source>
        <dbReference type="ARBA" id="ARBA00022829"/>
    </source>
</evidence>
<dbReference type="Pfam" id="PF04079">
    <property type="entry name" value="SMC_ScpB"/>
    <property type="match status" value="1"/>
</dbReference>
<dbReference type="AlphaFoldDB" id="A0A0U3HY49"/>
<dbReference type="SUPFAM" id="SSF46785">
    <property type="entry name" value="Winged helix' DNA-binding domain"/>
    <property type="match status" value="2"/>
</dbReference>
<evidence type="ECO:0000256" key="1">
    <source>
        <dbReference type="ARBA" id="ARBA00022490"/>
    </source>
</evidence>
<evidence type="ECO:0000313" key="6">
    <source>
        <dbReference type="EMBL" id="GEO92868.1"/>
    </source>
</evidence>
<dbReference type="KEGG" id="kfv:AS188_08810"/>
<dbReference type="GO" id="GO:0051304">
    <property type="term" value="P:chromosome separation"/>
    <property type="evidence" value="ECO:0007669"/>
    <property type="project" value="InterPro"/>
</dbReference>